<keyword evidence="3" id="KW-1185">Reference proteome</keyword>
<reference evidence="2" key="1">
    <citation type="submission" date="2023-03" db="EMBL/GenBank/DDBJ databases">
        <title>Actinorhabdospora filicis NBRC 111898.</title>
        <authorList>
            <person name="Ichikawa N."/>
            <person name="Sato H."/>
            <person name="Tonouchi N."/>
        </authorList>
    </citation>
    <scope>NUCLEOTIDE SEQUENCE</scope>
    <source>
        <strain evidence="2">NBRC 111898</strain>
    </source>
</reference>
<feature type="region of interest" description="Disordered" evidence="1">
    <location>
        <begin position="1"/>
        <end position="21"/>
    </location>
</feature>
<sequence length="365" mass="38651">MRMRDLLPGAETPRPAARARPSAPALLAPLRAGAFPELQRSIGNAATSRLVVQRATIGDQLNPGAFGAARLNALLRNFTTTASPANRWKLADVLLDPAFAFDDALALAADIGNGMLRENIRDPVTFASCYPTAQHLFPLLSGIAAQPGESSEQLANRAAGGAAVQGQSNGIAALPDANTFRAEVGRLVASMQGYAAAGNEAVFRVEFAGHGFTLVLRHPQAGQPGLHVELIESLAHSASMDDSLRQPGRDPGAVYQALQDMADDDHDTRVSGAEAFGWNADALFLHDAGQPGQAGYPISSYPGQANAIVGEYFPRTRMKWWANPLSPTAVGDWRTQAESRLTRLEALFAQAAGGGGRKRQKRTVA</sequence>
<accession>A0A9W6SPH1</accession>
<name>A0A9W6SPH1_9ACTN</name>
<dbReference type="AlphaFoldDB" id="A0A9W6SPH1"/>
<dbReference type="Proteomes" id="UP001165079">
    <property type="component" value="Unassembled WGS sequence"/>
</dbReference>
<evidence type="ECO:0000313" key="3">
    <source>
        <dbReference type="Proteomes" id="UP001165079"/>
    </source>
</evidence>
<evidence type="ECO:0000256" key="1">
    <source>
        <dbReference type="SAM" id="MobiDB-lite"/>
    </source>
</evidence>
<dbReference type="EMBL" id="BSTX01000003">
    <property type="protein sequence ID" value="GLZ79620.1"/>
    <property type="molecule type" value="Genomic_DNA"/>
</dbReference>
<protein>
    <submittedName>
        <fullName evidence="2">Uncharacterized protein</fullName>
    </submittedName>
</protein>
<comment type="caution">
    <text evidence="2">The sequence shown here is derived from an EMBL/GenBank/DDBJ whole genome shotgun (WGS) entry which is preliminary data.</text>
</comment>
<evidence type="ECO:0000313" key="2">
    <source>
        <dbReference type="EMBL" id="GLZ79620.1"/>
    </source>
</evidence>
<gene>
    <name evidence="2" type="ORF">Afil01_44270</name>
</gene>
<organism evidence="2 3">
    <name type="scientific">Actinorhabdospora filicis</name>
    <dbReference type="NCBI Taxonomy" id="1785913"/>
    <lineage>
        <taxon>Bacteria</taxon>
        <taxon>Bacillati</taxon>
        <taxon>Actinomycetota</taxon>
        <taxon>Actinomycetes</taxon>
        <taxon>Micromonosporales</taxon>
        <taxon>Micromonosporaceae</taxon>
        <taxon>Actinorhabdospora</taxon>
    </lineage>
</organism>
<proteinExistence type="predicted"/>